<dbReference type="STRING" id="1186196.SAMN04489841_1726"/>
<feature type="region of interest" description="Disordered" evidence="1">
    <location>
        <begin position="172"/>
        <end position="247"/>
    </location>
</feature>
<organism evidence="3 4">
    <name type="scientific">Natrinema salaciae</name>
    <dbReference type="NCBI Taxonomy" id="1186196"/>
    <lineage>
        <taxon>Archaea</taxon>
        <taxon>Methanobacteriati</taxon>
        <taxon>Methanobacteriota</taxon>
        <taxon>Stenosarchaea group</taxon>
        <taxon>Halobacteria</taxon>
        <taxon>Halobacteriales</taxon>
        <taxon>Natrialbaceae</taxon>
        <taxon>Natrinema</taxon>
    </lineage>
</organism>
<dbReference type="SUPFAM" id="SSF50341">
    <property type="entry name" value="CheW-like"/>
    <property type="match status" value="1"/>
</dbReference>
<dbReference type="GO" id="GO:0005829">
    <property type="term" value="C:cytosol"/>
    <property type="evidence" value="ECO:0007669"/>
    <property type="project" value="TreeGrafter"/>
</dbReference>
<dbReference type="Proteomes" id="UP000199114">
    <property type="component" value="Unassembled WGS sequence"/>
</dbReference>
<dbReference type="Pfam" id="PF01584">
    <property type="entry name" value="CheW"/>
    <property type="match status" value="1"/>
</dbReference>
<gene>
    <name evidence="3" type="ORF">SAMN04489841_1726</name>
</gene>
<dbReference type="Gene3D" id="2.30.30.40">
    <property type="entry name" value="SH3 Domains"/>
    <property type="match status" value="1"/>
</dbReference>
<feature type="compositionally biased region" description="Gly residues" evidence="1">
    <location>
        <begin position="190"/>
        <end position="199"/>
    </location>
</feature>
<evidence type="ECO:0000259" key="2">
    <source>
        <dbReference type="PROSITE" id="PS50851"/>
    </source>
</evidence>
<dbReference type="EMBL" id="FOFD01000002">
    <property type="protein sequence ID" value="SEQ43284.1"/>
    <property type="molecule type" value="Genomic_DNA"/>
</dbReference>
<dbReference type="RefSeq" id="WP_090616423.1">
    <property type="nucleotide sequence ID" value="NZ_FOFD01000002.1"/>
</dbReference>
<dbReference type="InterPro" id="IPR002545">
    <property type="entry name" value="CheW-lke_dom"/>
</dbReference>
<dbReference type="OrthoDB" id="115049at2157"/>
<dbReference type="AlphaFoldDB" id="A0A1H9FZK0"/>
<evidence type="ECO:0000256" key="1">
    <source>
        <dbReference type="SAM" id="MobiDB-lite"/>
    </source>
</evidence>
<protein>
    <submittedName>
        <fullName evidence="3">Chemotaxis signal transduction protein</fullName>
    </submittedName>
</protein>
<dbReference type="PANTHER" id="PTHR22617">
    <property type="entry name" value="CHEMOTAXIS SENSOR HISTIDINE KINASE-RELATED"/>
    <property type="match status" value="1"/>
</dbReference>
<dbReference type="SMART" id="SM00260">
    <property type="entry name" value="CheW"/>
    <property type="match status" value="1"/>
</dbReference>
<sequence length="268" mass="27920">MAPDLSEKLLGIDIDETDRSRDSGGGDGEEENLVQFVFVGVGEHRLALPVDAVSTITDPPTELTRVPRSPPAIDGLMDLRGEITAVINPYVHFSVTEERPGRERLLVLDRPSDQQSAAIRVDEVIGVETVPESDVLEGDDVEASEFSGDVLEHPLIVALVTQEREPRVEVGSVVADGTADDASGVSTGPEIGGTSGAGGSAALSSAGATDSRFGESVGDTFEIEPTDDADDAAEPDDGTDGDESPQEIVVEATALVDVDRLLSASGQS</sequence>
<feature type="region of interest" description="Disordered" evidence="1">
    <location>
        <begin position="1"/>
        <end position="29"/>
    </location>
</feature>
<dbReference type="InterPro" id="IPR039315">
    <property type="entry name" value="CheW"/>
</dbReference>
<dbReference type="PROSITE" id="PS50851">
    <property type="entry name" value="CHEW"/>
    <property type="match status" value="1"/>
</dbReference>
<keyword evidence="4" id="KW-1185">Reference proteome</keyword>
<evidence type="ECO:0000313" key="4">
    <source>
        <dbReference type="Proteomes" id="UP000199114"/>
    </source>
</evidence>
<evidence type="ECO:0000313" key="3">
    <source>
        <dbReference type="EMBL" id="SEQ43284.1"/>
    </source>
</evidence>
<dbReference type="PANTHER" id="PTHR22617:SF23">
    <property type="entry name" value="CHEMOTAXIS PROTEIN CHEW"/>
    <property type="match status" value="1"/>
</dbReference>
<feature type="compositionally biased region" description="Acidic residues" evidence="1">
    <location>
        <begin position="221"/>
        <end position="245"/>
    </location>
</feature>
<reference evidence="4" key="1">
    <citation type="submission" date="2016-10" db="EMBL/GenBank/DDBJ databases">
        <authorList>
            <person name="Varghese N."/>
            <person name="Submissions S."/>
        </authorList>
    </citation>
    <scope>NUCLEOTIDE SEQUENCE [LARGE SCALE GENOMIC DNA]</scope>
    <source>
        <strain evidence="4">DSM 25055</strain>
    </source>
</reference>
<feature type="domain" description="CheW-like" evidence="2">
    <location>
        <begin position="33"/>
        <end position="170"/>
    </location>
</feature>
<dbReference type="InterPro" id="IPR036061">
    <property type="entry name" value="CheW-like_dom_sf"/>
</dbReference>
<feature type="compositionally biased region" description="Low complexity" evidence="1">
    <location>
        <begin position="200"/>
        <end position="211"/>
    </location>
</feature>
<name>A0A1H9FZK0_9EURY</name>
<proteinExistence type="predicted"/>
<dbReference type="GO" id="GO:0007165">
    <property type="term" value="P:signal transduction"/>
    <property type="evidence" value="ECO:0007669"/>
    <property type="project" value="InterPro"/>
</dbReference>
<accession>A0A1H9FZK0</accession>
<dbReference type="Gene3D" id="2.40.50.180">
    <property type="entry name" value="CheA-289, Domain 4"/>
    <property type="match status" value="1"/>
</dbReference>
<dbReference type="GO" id="GO:0006935">
    <property type="term" value="P:chemotaxis"/>
    <property type="evidence" value="ECO:0007669"/>
    <property type="project" value="InterPro"/>
</dbReference>